<reference evidence="2 3" key="1">
    <citation type="submission" date="2021-06" db="EMBL/GenBank/DDBJ databases">
        <authorList>
            <person name="Sun Q."/>
            <person name="Li D."/>
        </authorList>
    </citation>
    <scope>NUCLEOTIDE SEQUENCE [LARGE SCALE GENOMIC DNA]</scope>
    <source>
        <strain evidence="2 3">MSJ-2</strain>
    </source>
</reference>
<feature type="domain" description="N-acetyltransferase" evidence="1">
    <location>
        <begin position="2"/>
        <end position="168"/>
    </location>
</feature>
<dbReference type="PANTHER" id="PTHR43415:SF5">
    <property type="entry name" value="ACETYLTRANSFERASE"/>
    <property type="match status" value="1"/>
</dbReference>
<evidence type="ECO:0000259" key="1">
    <source>
        <dbReference type="PROSITE" id="PS51186"/>
    </source>
</evidence>
<comment type="caution">
    <text evidence="2">The sequence shown here is derived from an EMBL/GenBank/DDBJ whole genome shotgun (WGS) entry which is preliminary data.</text>
</comment>
<accession>A0ABS6F528</accession>
<dbReference type="InterPro" id="IPR000182">
    <property type="entry name" value="GNAT_dom"/>
</dbReference>
<sequence>MLGLRPYQIGDAAYVTGWVKDRRTLLLWSGRRFADEELPLKPERFHDQYLARAEEPLWPMTAFDETGTPVGHLNLRWPDASDRKTVRIGFVIVDAACRGRGVGREMVSMACRYALDYLRAERVTLGVFADNSAALRCYESIGFERIGKSEYPIGEERLPGIELEYKHKKG</sequence>
<name>A0ABS6F528_9FIRM</name>
<dbReference type="Pfam" id="PF00583">
    <property type="entry name" value="Acetyltransf_1"/>
    <property type="match status" value="1"/>
</dbReference>
<dbReference type="RefSeq" id="WP_216557165.1">
    <property type="nucleotide sequence ID" value="NZ_JAHLQN010000001.1"/>
</dbReference>
<protein>
    <submittedName>
        <fullName evidence="2">GNAT family N-acetyltransferase</fullName>
    </submittedName>
</protein>
<keyword evidence="3" id="KW-1185">Reference proteome</keyword>
<dbReference type="PANTHER" id="PTHR43415">
    <property type="entry name" value="SPERMIDINE N(1)-ACETYLTRANSFERASE"/>
    <property type="match status" value="1"/>
</dbReference>
<dbReference type="Proteomes" id="UP000787672">
    <property type="component" value="Unassembled WGS sequence"/>
</dbReference>
<dbReference type="CDD" id="cd04301">
    <property type="entry name" value="NAT_SF"/>
    <property type="match status" value="1"/>
</dbReference>
<proteinExistence type="predicted"/>
<evidence type="ECO:0000313" key="3">
    <source>
        <dbReference type="Proteomes" id="UP000787672"/>
    </source>
</evidence>
<dbReference type="EMBL" id="JAHLQN010000001">
    <property type="protein sequence ID" value="MBU5625399.1"/>
    <property type="molecule type" value="Genomic_DNA"/>
</dbReference>
<dbReference type="PROSITE" id="PS51186">
    <property type="entry name" value="GNAT"/>
    <property type="match status" value="1"/>
</dbReference>
<organism evidence="2 3">
    <name type="scientific">Dysosmobacter acutus</name>
    <dbReference type="NCBI Taxonomy" id="2841504"/>
    <lineage>
        <taxon>Bacteria</taxon>
        <taxon>Bacillati</taxon>
        <taxon>Bacillota</taxon>
        <taxon>Clostridia</taxon>
        <taxon>Eubacteriales</taxon>
        <taxon>Oscillospiraceae</taxon>
        <taxon>Dysosmobacter</taxon>
    </lineage>
</organism>
<evidence type="ECO:0000313" key="2">
    <source>
        <dbReference type="EMBL" id="MBU5625399.1"/>
    </source>
</evidence>
<gene>
    <name evidence="2" type="ORF">KQI82_00420</name>
</gene>